<evidence type="ECO:0000256" key="7">
    <source>
        <dbReference type="ARBA" id="ARBA00023010"/>
    </source>
</evidence>
<keyword evidence="4 9" id="KW-0812">Transmembrane</keyword>
<organism evidence="12 13">
    <name type="scientific">Paenirhodobacter populi</name>
    <dbReference type="NCBI Taxonomy" id="2306993"/>
    <lineage>
        <taxon>Bacteria</taxon>
        <taxon>Pseudomonadati</taxon>
        <taxon>Pseudomonadota</taxon>
        <taxon>Alphaproteobacteria</taxon>
        <taxon>Rhodobacterales</taxon>
        <taxon>Rhodobacter group</taxon>
        <taxon>Paenirhodobacter</taxon>
    </lineage>
</organism>
<evidence type="ECO:0000256" key="3">
    <source>
        <dbReference type="ARBA" id="ARBA00022475"/>
    </source>
</evidence>
<evidence type="ECO:0000313" key="13">
    <source>
        <dbReference type="Proteomes" id="UP000284476"/>
    </source>
</evidence>
<dbReference type="HAMAP" id="MF_00237">
    <property type="entry name" value="TatB"/>
    <property type="match status" value="1"/>
</dbReference>
<comment type="caution">
    <text evidence="12">The sequence shown here is derived from an EMBL/GenBank/DDBJ whole genome shotgun (WGS) entry which is preliminary data.</text>
</comment>
<dbReference type="Gene3D" id="1.20.5.3310">
    <property type="match status" value="1"/>
</dbReference>
<keyword evidence="6 9" id="KW-1133">Transmembrane helix</keyword>
<keyword evidence="2 9" id="KW-0813">Transport</keyword>
<dbReference type="EMBL" id="SAUZ01000011">
    <property type="protein sequence ID" value="RWR20731.1"/>
    <property type="molecule type" value="Genomic_DNA"/>
</dbReference>
<dbReference type="NCBIfam" id="TIGR01410">
    <property type="entry name" value="tatB"/>
    <property type="match status" value="1"/>
</dbReference>
<protein>
    <recommendedName>
        <fullName evidence="9">Sec-independent protein translocase protein TatB</fullName>
    </recommendedName>
</protein>
<evidence type="ECO:0000256" key="10">
    <source>
        <dbReference type="SAM" id="MobiDB-lite"/>
    </source>
</evidence>
<name>A0A443JJP6_9RHOB</name>
<dbReference type="PRINTS" id="PR01506">
    <property type="entry name" value="TATBPROTEIN"/>
</dbReference>
<evidence type="ECO:0000256" key="4">
    <source>
        <dbReference type="ARBA" id="ARBA00022692"/>
    </source>
</evidence>
<evidence type="ECO:0000256" key="9">
    <source>
        <dbReference type="HAMAP-Rule" id="MF_00237"/>
    </source>
</evidence>
<evidence type="ECO:0000313" key="12">
    <source>
        <dbReference type="EMBL" id="RWR20731.1"/>
    </source>
</evidence>
<proteinExistence type="inferred from homology"/>
<evidence type="ECO:0000256" key="1">
    <source>
        <dbReference type="ARBA" id="ARBA00004167"/>
    </source>
</evidence>
<dbReference type="GO" id="GO:0033281">
    <property type="term" value="C:TAT protein transport complex"/>
    <property type="evidence" value="ECO:0007669"/>
    <property type="project" value="UniProtKB-UniRule"/>
</dbReference>
<evidence type="ECO:0000256" key="2">
    <source>
        <dbReference type="ARBA" id="ARBA00022448"/>
    </source>
</evidence>
<feature type="compositionally biased region" description="Low complexity" evidence="10">
    <location>
        <begin position="180"/>
        <end position="189"/>
    </location>
</feature>
<dbReference type="GO" id="GO:0008320">
    <property type="term" value="F:protein transmembrane transporter activity"/>
    <property type="evidence" value="ECO:0007669"/>
    <property type="project" value="UniProtKB-UniRule"/>
</dbReference>
<accession>A0A443JJP6</accession>
<evidence type="ECO:0000256" key="11">
    <source>
        <dbReference type="SAM" id="Phobius"/>
    </source>
</evidence>
<sequence>MLDIGWSELLLIGVVALIVVGPKDLPVMFRTLGRITAKARQMAREFSRAMEDAAKDTGLDGVAGDLKNVASKKSLGLDALERATEKFEKWDPKFPSNRAEPKAALQADPNVAQDLDAAEDAFEPEVIAEAETATAPAPAVPAAPSAISAAPAVAAAATPASAPASVAAPAIPAPAPAAPAPAAVQAPADAPKPDRKPRTARPKVAADTAEKPAPKPRKKSPAKKDEA</sequence>
<dbReference type="PANTHER" id="PTHR33162">
    <property type="entry name" value="SEC-INDEPENDENT PROTEIN TRANSLOCASE PROTEIN TATA, CHLOROPLASTIC"/>
    <property type="match status" value="1"/>
</dbReference>
<dbReference type="Proteomes" id="UP000284476">
    <property type="component" value="Unassembled WGS sequence"/>
</dbReference>
<comment type="function">
    <text evidence="9">Part of the twin-arginine translocation (Tat) system that transports large folded proteins containing a characteristic twin-arginine motif in their signal peptide across membranes. Together with TatC, TatB is part of a receptor directly interacting with Tat signal peptides. TatB may form an oligomeric binding site that transiently accommodates folded Tat precursor proteins before their translocation.</text>
</comment>
<evidence type="ECO:0000256" key="8">
    <source>
        <dbReference type="ARBA" id="ARBA00023136"/>
    </source>
</evidence>
<gene>
    <name evidence="9 12" type="primary">tatB</name>
    <name evidence="12" type="ORF">D2T30_10155</name>
</gene>
<dbReference type="PANTHER" id="PTHR33162:SF1">
    <property type="entry name" value="SEC-INDEPENDENT PROTEIN TRANSLOCASE PROTEIN TATA, CHLOROPLASTIC"/>
    <property type="match status" value="1"/>
</dbReference>
<evidence type="ECO:0000256" key="6">
    <source>
        <dbReference type="ARBA" id="ARBA00022989"/>
    </source>
</evidence>
<dbReference type="GO" id="GO:0043953">
    <property type="term" value="P:protein transport by the Tat complex"/>
    <property type="evidence" value="ECO:0007669"/>
    <property type="project" value="UniProtKB-UniRule"/>
</dbReference>
<reference evidence="12 13" key="2">
    <citation type="submission" date="2019-01" db="EMBL/GenBank/DDBJ databases">
        <authorList>
            <person name="Li Y."/>
        </authorList>
    </citation>
    <scope>NUCLEOTIDE SEQUENCE [LARGE SCALE GENOMIC DNA]</scope>
    <source>
        <strain evidence="12 13">SK2B-1</strain>
    </source>
</reference>
<keyword evidence="5 9" id="KW-0653">Protein transport</keyword>
<comment type="subunit">
    <text evidence="9">The Tat system comprises two distinct complexes: a TatABC complex, containing multiple copies of TatA, TatB and TatC subunits, and a separate TatA complex, containing only TatA subunits. Substrates initially bind to the TatABC complex, which probably triggers association of the separate TatA complex to form the active translocon.</text>
</comment>
<keyword evidence="8 9" id="KW-0472">Membrane</keyword>
<reference evidence="12 13" key="1">
    <citation type="submission" date="2019-01" db="EMBL/GenBank/DDBJ databases">
        <title>Sinorhodobacter populi sp. nov. isolated from the symptomatic bark tissue of Populus euramericana canker.</title>
        <authorList>
            <person name="Xu G."/>
        </authorList>
    </citation>
    <scope>NUCLEOTIDE SEQUENCE [LARGE SCALE GENOMIC DNA]</scope>
    <source>
        <strain evidence="12 13">SK2B-1</strain>
    </source>
</reference>
<dbReference type="Pfam" id="PF02416">
    <property type="entry name" value="TatA_B_E"/>
    <property type="match status" value="1"/>
</dbReference>
<feature type="region of interest" description="Disordered" evidence="10">
    <location>
        <begin position="170"/>
        <end position="227"/>
    </location>
</feature>
<dbReference type="InterPro" id="IPR018448">
    <property type="entry name" value="TatB"/>
</dbReference>
<dbReference type="AlphaFoldDB" id="A0A443JJP6"/>
<keyword evidence="7 9" id="KW-0811">Translocation</keyword>
<comment type="subcellular location">
    <subcellularLocation>
        <location evidence="9">Cell membrane</location>
        <topology evidence="9">Single-pass membrane protein</topology>
    </subcellularLocation>
    <subcellularLocation>
        <location evidence="1">Membrane</location>
        <topology evidence="1">Single-pass membrane protein</topology>
    </subcellularLocation>
</comment>
<dbReference type="InterPro" id="IPR003369">
    <property type="entry name" value="TatA/B/E"/>
</dbReference>
<dbReference type="RefSeq" id="WP_128208784.1">
    <property type="nucleotide sequence ID" value="NZ_JBHRSO010000041.1"/>
</dbReference>
<feature type="transmembrane region" description="Helical" evidence="11">
    <location>
        <begin position="6"/>
        <end position="25"/>
    </location>
</feature>
<evidence type="ECO:0000256" key="5">
    <source>
        <dbReference type="ARBA" id="ARBA00022927"/>
    </source>
</evidence>
<comment type="similarity">
    <text evidence="9">Belongs to the TatB family.</text>
</comment>
<keyword evidence="3 9" id="KW-1003">Cell membrane</keyword>